<dbReference type="AlphaFoldDB" id="A0A813NQG7"/>
<reference evidence="2" key="1">
    <citation type="submission" date="2021-02" db="EMBL/GenBank/DDBJ databases">
        <authorList>
            <person name="Nowell W R."/>
        </authorList>
    </citation>
    <scope>NUCLEOTIDE SEQUENCE</scope>
    <source>
        <strain evidence="2">Ploen Becks lab</strain>
    </source>
</reference>
<feature type="compositionally biased region" description="Polar residues" evidence="1">
    <location>
        <begin position="564"/>
        <end position="575"/>
    </location>
</feature>
<name>A0A813NQG7_9BILA</name>
<evidence type="ECO:0000313" key="2">
    <source>
        <dbReference type="EMBL" id="CAF0743384.1"/>
    </source>
</evidence>
<dbReference type="Proteomes" id="UP000663879">
    <property type="component" value="Unassembled WGS sequence"/>
</dbReference>
<proteinExistence type="predicted"/>
<organism evidence="2 3">
    <name type="scientific">Brachionus calyciflorus</name>
    <dbReference type="NCBI Taxonomy" id="104777"/>
    <lineage>
        <taxon>Eukaryota</taxon>
        <taxon>Metazoa</taxon>
        <taxon>Spiralia</taxon>
        <taxon>Gnathifera</taxon>
        <taxon>Rotifera</taxon>
        <taxon>Eurotatoria</taxon>
        <taxon>Monogononta</taxon>
        <taxon>Pseudotrocha</taxon>
        <taxon>Ploima</taxon>
        <taxon>Brachionidae</taxon>
        <taxon>Brachionus</taxon>
    </lineage>
</organism>
<feature type="compositionally biased region" description="Basic and acidic residues" evidence="1">
    <location>
        <begin position="515"/>
        <end position="532"/>
    </location>
</feature>
<keyword evidence="3" id="KW-1185">Reference proteome</keyword>
<accession>A0A813NQG7</accession>
<feature type="region of interest" description="Disordered" evidence="1">
    <location>
        <begin position="598"/>
        <end position="655"/>
    </location>
</feature>
<evidence type="ECO:0000256" key="1">
    <source>
        <dbReference type="SAM" id="MobiDB-lite"/>
    </source>
</evidence>
<feature type="compositionally biased region" description="Low complexity" evidence="1">
    <location>
        <begin position="598"/>
        <end position="607"/>
    </location>
</feature>
<feature type="region of interest" description="Disordered" evidence="1">
    <location>
        <begin position="564"/>
        <end position="583"/>
    </location>
</feature>
<feature type="region of interest" description="Disordered" evidence="1">
    <location>
        <begin position="367"/>
        <end position="392"/>
    </location>
</feature>
<comment type="caution">
    <text evidence="2">The sequence shown here is derived from an EMBL/GenBank/DDBJ whole genome shotgun (WGS) entry which is preliminary data.</text>
</comment>
<gene>
    <name evidence="2" type="ORF">OXX778_LOCUS3515</name>
</gene>
<sequence>MAQTFYQTIPEANNIKTVDTQPVRYIDPNSAKYVINTTPSLVQNNPVYVTTLPNNINFIENDTNKIVKIVKQIDPQTERQNYVQVRNVYVSDDEPQDPTILYVKRTPIPANIRAPETERIYRTYRSDDIVLEDSEQEEESIVLIRRNPSQRVYEVNDSYKDVTARVDTFRSNYKPNGGDVEIFDDQRKPKAKAKVDSFNRKYIRPGGDVEIFDESVNPKIGPRIESHNYGYVRSGGNVEIFDDKTRPLVKSKIDSFNKNYIRPDGDVEIFDEKPKYRTGPKVNTRNSSYSKHGGDVEIFSEKRSYSTGPRIDTRNKNYVKTGGEVQVFSEKLEFNAAPIVDTRNRNYIKKGGEVKVFSEKLEVKAKPRVDTNNKKPSKTSKNSDENKSRKTATIETEIIDLNAPAYNEEIIQPNSEKLVPTNEEEQVYEIVLDGQEQYEPTRHDEQIQEYRIVNYEIEPQKHSKLRSSSLENFERVRPVDPKLKTNYEIVETEKSKNDKQNNTKKKSNSLNNSERAIKKNEPKMQNKKKLEFNPKILENLGFKEPNVKNVKSKLSTWNSAEFSNANKQNNSYSNRYKTRDLQMSPETKVKNWLVSSVPASPISSPVNENKKSKDKENKLPLIKKTKNSQNSSNNDEPFKPKKSTGERYKPGTKYDAWNQHDSNYIENRVYDENSKLPQLTHKQMYDMVNTLTNRKPVRIAETDDIFDVKFKDKKNMKNFENEDMPHNQAKNLQNNEDVKKTQQI</sequence>
<evidence type="ECO:0000313" key="3">
    <source>
        <dbReference type="Proteomes" id="UP000663879"/>
    </source>
</evidence>
<feature type="compositionally biased region" description="Basic and acidic residues" evidence="1">
    <location>
        <begin position="636"/>
        <end position="649"/>
    </location>
</feature>
<feature type="compositionally biased region" description="Basic and acidic residues" evidence="1">
    <location>
        <begin position="491"/>
        <end position="501"/>
    </location>
</feature>
<dbReference type="EMBL" id="CAJNOC010000313">
    <property type="protein sequence ID" value="CAF0743384.1"/>
    <property type="molecule type" value="Genomic_DNA"/>
</dbReference>
<feature type="region of interest" description="Disordered" evidence="1">
    <location>
        <begin position="491"/>
        <end position="532"/>
    </location>
</feature>
<feature type="compositionally biased region" description="Basic and acidic residues" evidence="1">
    <location>
        <begin position="608"/>
        <end position="618"/>
    </location>
</feature>
<dbReference type="OrthoDB" id="10025743at2759"/>
<feature type="region of interest" description="Disordered" evidence="1">
    <location>
        <begin position="719"/>
        <end position="744"/>
    </location>
</feature>
<protein>
    <submittedName>
        <fullName evidence="2">Uncharacterized protein</fullName>
    </submittedName>
</protein>